<dbReference type="GO" id="GO:0034472">
    <property type="term" value="P:snRNA 3'-end processing"/>
    <property type="evidence" value="ECO:0007669"/>
    <property type="project" value="TreeGrafter"/>
</dbReference>
<reference evidence="1" key="2">
    <citation type="submission" date="2015-06" db="UniProtKB">
        <authorList>
            <consortium name="EnsemblMetazoa"/>
        </authorList>
    </citation>
    <scope>IDENTIFICATION</scope>
</reference>
<dbReference type="AlphaFoldDB" id="T1L598"/>
<dbReference type="GO" id="GO:0032039">
    <property type="term" value="C:integrator complex"/>
    <property type="evidence" value="ECO:0007669"/>
    <property type="project" value="InterPro"/>
</dbReference>
<dbReference type="HOGENOM" id="CLU_1236463_0_0_1"/>
<protein>
    <submittedName>
        <fullName evidence="1">Uncharacterized protein</fullName>
    </submittedName>
</protein>
<dbReference type="Proteomes" id="UP000015104">
    <property type="component" value="Unassembled WGS sequence"/>
</dbReference>
<sequence>MQMLLDMSTPTEKLKLHLGFVPVFTVYGSTTQSASKLPEENGPRINLTQLRAESLSFEASAIRLNCTIHGIAGMKFTDEQSAAAEVKLDLCFLTLITVRLYSNDEEKGDQSKLDGIKKLIEIHSHQVFIADPNLVKLVHCQYYPSELLPLLLFEDAINSLIKSGQIQISRLASTQRDFICTLKSLQKSVDLEEINWDEAKSFLSSLPSIDLLCHTIKQSVKTLY</sequence>
<dbReference type="EMBL" id="CAEY01001229">
    <property type="status" value="NOT_ANNOTATED_CDS"/>
    <property type="molecule type" value="Genomic_DNA"/>
</dbReference>
<dbReference type="PANTHER" id="PTHR28608">
    <property type="entry name" value="INTEGRATOR COMPLEX SUBUNIT 2"/>
    <property type="match status" value="1"/>
</dbReference>
<accession>T1L598</accession>
<reference evidence="2" key="1">
    <citation type="submission" date="2011-08" db="EMBL/GenBank/DDBJ databases">
        <authorList>
            <person name="Rombauts S."/>
        </authorList>
    </citation>
    <scope>NUCLEOTIDE SEQUENCE</scope>
    <source>
        <strain evidence="2">London</strain>
    </source>
</reference>
<keyword evidence="2" id="KW-1185">Reference proteome</keyword>
<dbReference type="PANTHER" id="PTHR28608:SF1">
    <property type="entry name" value="INTEGRATOR COMPLEX SUBUNIT 2"/>
    <property type="match status" value="1"/>
</dbReference>
<evidence type="ECO:0000313" key="1">
    <source>
        <dbReference type="EnsemblMetazoa" id="tetur445g00020.1"/>
    </source>
</evidence>
<dbReference type="Pfam" id="PF14750">
    <property type="entry name" value="INTS2"/>
    <property type="match status" value="1"/>
</dbReference>
<evidence type="ECO:0000313" key="2">
    <source>
        <dbReference type="Proteomes" id="UP000015104"/>
    </source>
</evidence>
<proteinExistence type="predicted"/>
<organism evidence="1 2">
    <name type="scientific">Tetranychus urticae</name>
    <name type="common">Two-spotted spider mite</name>
    <dbReference type="NCBI Taxonomy" id="32264"/>
    <lineage>
        <taxon>Eukaryota</taxon>
        <taxon>Metazoa</taxon>
        <taxon>Ecdysozoa</taxon>
        <taxon>Arthropoda</taxon>
        <taxon>Chelicerata</taxon>
        <taxon>Arachnida</taxon>
        <taxon>Acari</taxon>
        <taxon>Acariformes</taxon>
        <taxon>Trombidiformes</taxon>
        <taxon>Prostigmata</taxon>
        <taxon>Eleutherengona</taxon>
        <taxon>Raphignathae</taxon>
        <taxon>Tetranychoidea</taxon>
        <taxon>Tetranychidae</taxon>
        <taxon>Tetranychus</taxon>
    </lineage>
</organism>
<dbReference type="EnsemblMetazoa" id="tetur445g00020.1">
    <property type="protein sequence ID" value="tetur445g00020.1"/>
    <property type="gene ID" value="tetur445g00020"/>
</dbReference>
<name>T1L598_TETUR</name>
<dbReference type="InterPro" id="IPR029321">
    <property type="entry name" value="INTS2"/>
</dbReference>